<evidence type="ECO:0000256" key="4">
    <source>
        <dbReference type="ARBA" id="ARBA00022840"/>
    </source>
</evidence>
<dbReference type="SMART" id="SM00220">
    <property type="entry name" value="S_TKc"/>
    <property type="match status" value="1"/>
</dbReference>
<dbReference type="SUPFAM" id="SSF56112">
    <property type="entry name" value="Protein kinase-like (PK-like)"/>
    <property type="match status" value="1"/>
</dbReference>
<evidence type="ECO:0000256" key="3">
    <source>
        <dbReference type="ARBA" id="ARBA00022777"/>
    </source>
</evidence>
<keyword evidence="7" id="KW-0472">Membrane</keyword>
<evidence type="ECO:0000256" key="6">
    <source>
        <dbReference type="SAM" id="MobiDB-lite"/>
    </source>
</evidence>
<dbReference type="Pfam" id="PF00069">
    <property type="entry name" value="Pkinase"/>
    <property type="match status" value="1"/>
</dbReference>
<proteinExistence type="predicted"/>
<dbReference type="InterPro" id="IPR008271">
    <property type="entry name" value="Ser/Thr_kinase_AS"/>
</dbReference>
<keyword evidence="1" id="KW-0808">Transferase</keyword>
<dbReference type="EMBL" id="BMXL01000004">
    <property type="protein sequence ID" value="GHD19888.1"/>
    <property type="molecule type" value="Genomic_DNA"/>
</dbReference>
<keyword evidence="3" id="KW-0418">Kinase</keyword>
<dbReference type="PANTHER" id="PTHR43289:SF34">
    <property type="entry name" value="SERINE_THREONINE-PROTEIN KINASE YBDM-RELATED"/>
    <property type="match status" value="1"/>
</dbReference>
<dbReference type="GO" id="GO:0005524">
    <property type="term" value="F:ATP binding"/>
    <property type="evidence" value="ECO:0007669"/>
    <property type="project" value="UniProtKB-UniRule"/>
</dbReference>
<gene>
    <name evidence="9" type="ORF">GCM10007147_11240</name>
</gene>
<comment type="caution">
    <text evidence="9">The sequence shown here is derived from an EMBL/GenBank/DDBJ whole genome shotgun (WGS) entry which is preliminary data.</text>
</comment>
<name>A0A918X9H9_9ACTN</name>
<dbReference type="Proteomes" id="UP000654947">
    <property type="component" value="Unassembled WGS sequence"/>
</dbReference>
<evidence type="ECO:0000259" key="8">
    <source>
        <dbReference type="PROSITE" id="PS50011"/>
    </source>
</evidence>
<dbReference type="Gene3D" id="3.30.200.20">
    <property type="entry name" value="Phosphorylase Kinase, domain 1"/>
    <property type="match status" value="1"/>
</dbReference>
<reference evidence="9 10" key="1">
    <citation type="journal article" date="2014" name="Int. J. Syst. Evol. Microbiol.">
        <title>Complete genome sequence of Corynebacterium casei LMG S-19264T (=DSM 44701T), isolated from a smear-ripened cheese.</title>
        <authorList>
            <consortium name="US DOE Joint Genome Institute (JGI-PGF)"/>
            <person name="Walter F."/>
            <person name="Albersmeier A."/>
            <person name="Kalinowski J."/>
            <person name="Ruckert C."/>
        </authorList>
    </citation>
    <scope>NUCLEOTIDE SEQUENCE [LARGE SCALE GENOMIC DNA]</scope>
    <source>
        <strain evidence="9 10">KCTC 19473</strain>
    </source>
</reference>
<dbReference type="PROSITE" id="PS00107">
    <property type="entry name" value="PROTEIN_KINASE_ATP"/>
    <property type="match status" value="1"/>
</dbReference>
<dbReference type="RefSeq" id="WP_193517512.1">
    <property type="nucleotide sequence ID" value="NZ_BMXL01000004.1"/>
</dbReference>
<evidence type="ECO:0000313" key="9">
    <source>
        <dbReference type="EMBL" id="GHD19888.1"/>
    </source>
</evidence>
<keyword evidence="2 5" id="KW-0547">Nucleotide-binding</keyword>
<keyword evidence="4 5" id="KW-0067">ATP-binding</keyword>
<dbReference type="PANTHER" id="PTHR43289">
    <property type="entry name" value="MITOGEN-ACTIVATED PROTEIN KINASE KINASE KINASE 20-RELATED"/>
    <property type="match status" value="1"/>
</dbReference>
<dbReference type="AlphaFoldDB" id="A0A918X9H9"/>
<feature type="region of interest" description="Disordered" evidence="6">
    <location>
        <begin position="263"/>
        <end position="308"/>
    </location>
</feature>
<dbReference type="GO" id="GO:0004674">
    <property type="term" value="F:protein serine/threonine kinase activity"/>
    <property type="evidence" value="ECO:0007669"/>
    <property type="project" value="TreeGrafter"/>
</dbReference>
<evidence type="ECO:0000313" key="10">
    <source>
        <dbReference type="Proteomes" id="UP000654947"/>
    </source>
</evidence>
<dbReference type="Gene3D" id="1.10.510.10">
    <property type="entry name" value="Transferase(Phosphotransferase) domain 1"/>
    <property type="match status" value="1"/>
</dbReference>
<keyword evidence="7" id="KW-1133">Transmembrane helix</keyword>
<feature type="binding site" evidence="5">
    <location>
        <position position="39"/>
    </location>
    <ligand>
        <name>ATP</name>
        <dbReference type="ChEBI" id="CHEBI:30616"/>
    </ligand>
</feature>
<protein>
    <recommendedName>
        <fullName evidence="8">Protein kinase domain-containing protein</fullName>
    </recommendedName>
</protein>
<evidence type="ECO:0000256" key="2">
    <source>
        <dbReference type="ARBA" id="ARBA00022741"/>
    </source>
</evidence>
<dbReference type="InterPro" id="IPR011009">
    <property type="entry name" value="Kinase-like_dom_sf"/>
</dbReference>
<sequence length="690" mass="74691">MRPRINEIGGFRLVREIGRGGFGSVHLGEHEDGRRAAVKLLHTTPATDPHFFTLFAREVEAARKVSPFCIAQVLDADPGAEQPWIAVEYIDGPTLSEEVRAEGPRAGASLQRLAVATATALAAVHAAGIVHRDLKPSNIMIGPDGPRVIDFGIARAFDEATAFTASGILGTPHYMAPEQLESDTRLTPALDVYSWGAVMVFAAAGRPLFEATRRSALIKRILCDTPDCAVLEEPLRTVVARCLRKEPENRPTARELIDLLTTAPTEPEGAGGAADADGQDPEATEPLPVVPGPRRATERHAPTQEQRPHRPAGALLFAGRYHRTPGDLSETMQRRWVDARQLFTDHGERLALALWLAAEHPSAPVDTELLGRPPLDADLAVARFVAQSRPDLPPVFRGREMDLTSMGARARSGSAPVAARAGPEVMGVMAEHHCAEPEHTCAGRPCAGYRTLVEDLRGSLAAAGQPAADHNLWLSAFDGLLDDPPRVYPSGAEATEWVLTVLLAPDRGHRRVEQALERVPRSWHHLVPHGHADASRTARAGMGFVTVAVCGALEQLARSEGRLREHLREWQAHRRQFGAHMAAGVAAVAASVGLCLTLVPWAGTAGRVVLHTLACLLPVWVCLAYWGLRRPPWTAVARGRPGFSRALRAEGERFHRELSALVHVRGRADTHPFVTRASDVGPLTSRPHPV</sequence>
<dbReference type="InterPro" id="IPR000719">
    <property type="entry name" value="Prot_kinase_dom"/>
</dbReference>
<evidence type="ECO:0000256" key="5">
    <source>
        <dbReference type="PROSITE-ProRule" id="PRU10141"/>
    </source>
</evidence>
<dbReference type="CDD" id="cd14014">
    <property type="entry name" value="STKc_PknB_like"/>
    <property type="match status" value="1"/>
</dbReference>
<feature type="transmembrane region" description="Helical" evidence="7">
    <location>
        <begin position="608"/>
        <end position="628"/>
    </location>
</feature>
<feature type="transmembrane region" description="Helical" evidence="7">
    <location>
        <begin position="577"/>
        <end position="602"/>
    </location>
</feature>
<keyword evidence="10" id="KW-1185">Reference proteome</keyword>
<feature type="domain" description="Protein kinase" evidence="8">
    <location>
        <begin position="11"/>
        <end position="266"/>
    </location>
</feature>
<dbReference type="PROSITE" id="PS00108">
    <property type="entry name" value="PROTEIN_KINASE_ST"/>
    <property type="match status" value="1"/>
</dbReference>
<evidence type="ECO:0000256" key="7">
    <source>
        <dbReference type="SAM" id="Phobius"/>
    </source>
</evidence>
<evidence type="ECO:0000256" key="1">
    <source>
        <dbReference type="ARBA" id="ARBA00022679"/>
    </source>
</evidence>
<organism evidence="9 10">
    <name type="scientific">Nocardiopsis kunsanensis</name>
    <dbReference type="NCBI Taxonomy" id="141693"/>
    <lineage>
        <taxon>Bacteria</taxon>
        <taxon>Bacillati</taxon>
        <taxon>Actinomycetota</taxon>
        <taxon>Actinomycetes</taxon>
        <taxon>Streptosporangiales</taxon>
        <taxon>Nocardiopsidaceae</taxon>
        <taxon>Nocardiopsis</taxon>
    </lineage>
</organism>
<dbReference type="PROSITE" id="PS50011">
    <property type="entry name" value="PROTEIN_KINASE_DOM"/>
    <property type="match status" value="1"/>
</dbReference>
<feature type="compositionally biased region" description="Low complexity" evidence="6">
    <location>
        <begin position="263"/>
        <end position="276"/>
    </location>
</feature>
<keyword evidence="7" id="KW-0812">Transmembrane</keyword>
<accession>A0A918X9H9</accession>
<dbReference type="InterPro" id="IPR017441">
    <property type="entry name" value="Protein_kinase_ATP_BS"/>
</dbReference>
<feature type="compositionally biased region" description="Basic and acidic residues" evidence="6">
    <location>
        <begin position="295"/>
        <end position="308"/>
    </location>
</feature>